<evidence type="ECO:0000256" key="1">
    <source>
        <dbReference type="SAM" id="SignalP"/>
    </source>
</evidence>
<gene>
    <name evidence="2" type="ORF">CHUV0807_1768</name>
</gene>
<dbReference type="Proteomes" id="UP000190837">
    <property type="component" value="Unassembled WGS sequence"/>
</dbReference>
<proteinExistence type="predicted"/>
<dbReference type="EMBL" id="FKLO01000060">
    <property type="protein sequence ID" value="SAZ05292.1"/>
    <property type="molecule type" value="Genomic_DNA"/>
</dbReference>
<evidence type="ECO:0008006" key="4">
    <source>
        <dbReference type="Google" id="ProtNLM"/>
    </source>
</evidence>
<feature type="chain" id="PRO_5008675382" description="Lipoprotein" evidence="1">
    <location>
        <begin position="18"/>
        <end position="158"/>
    </location>
</feature>
<evidence type="ECO:0000313" key="3">
    <source>
        <dbReference type="Proteomes" id="UP000190837"/>
    </source>
</evidence>
<dbReference type="RefSeq" id="WP_079541291.1">
    <property type="nucleotide sequence ID" value="NZ_CAUQCO010000029.1"/>
</dbReference>
<reference evidence="3" key="1">
    <citation type="submission" date="2016-04" db="EMBL/GenBank/DDBJ databases">
        <authorList>
            <person name="Tagini F."/>
        </authorList>
    </citation>
    <scope>NUCLEOTIDE SEQUENCE [LARGE SCALE GENOMIC DNA]</scope>
    <source>
        <strain evidence="3">CHUV0807</strain>
    </source>
</reference>
<evidence type="ECO:0000313" key="2">
    <source>
        <dbReference type="EMBL" id="SAZ05292.1"/>
    </source>
</evidence>
<feature type="signal peptide" evidence="1">
    <location>
        <begin position="1"/>
        <end position="17"/>
    </location>
</feature>
<organism evidence="2 3">
    <name type="scientific">Cardiobacterium hominis</name>
    <dbReference type="NCBI Taxonomy" id="2718"/>
    <lineage>
        <taxon>Bacteria</taxon>
        <taxon>Pseudomonadati</taxon>
        <taxon>Pseudomonadota</taxon>
        <taxon>Gammaproteobacteria</taxon>
        <taxon>Cardiobacteriales</taxon>
        <taxon>Cardiobacteriaceae</taxon>
        <taxon>Cardiobacterium</taxon>
    </lineage>
</organism>
<dbReference type="AlphaFoldDB" id="A0A1C3HPF4"/>
<protein>
    <recommendedName>
        <fullName evidence="4">Lipoprotein</fullName>
    </recommendedName>
</protein>
<sequence>MRFFPLLALSALAPAFALESRELPGDWSCSTSYPALSARLDEHYTFRADGSAESDGVMTFFLKAGLLHYDVHSKDRWSLQDKALTIDIADYTIARAFKPRMVEILAESPELTAYEEKLFASLKHGGENNRVQLTIVSHDDKSLHMQDGHGNVSECQRM</sequence>
<name>A0A1C3HPF4_9GAMM</name>
<accession>A0A1C3HPF4</accession>
<keyword evidence="1" id="KW-0732">Signal</keyword>